<evidence type="ECO:0000256" key="1">
    <source>
        <dbReference type="SAM" id="MobiDB-lite"/>
    </source>
</evidence>
<feature type="transmembrane region" description="Helical" evidence="2">
    <location>
        <begin position="423"/>
        <end position="442"/>
    </location>
</feature>
<keyword evidence="2" id="KW-0472">Membrane</keyword>
<organism evidence="3 4">
    <name type="scientific">Boothiomyces macroporosus</name>
    <dbReference type="NCBI Taxonomy" id="261099"/>
    <lineage>
        <taxon>Eukaryota</taxon>
        <taxon>Fungi</taxon>
        <taxon>Fungi incertae sedis</taxon>
        <taxon>Chytridiomycota</taxon>
        <taxon>Chytridiomycota incertae sedis</taxon>
        <taxon>Chytridiomycetes</taxon>
        <taxon>Rhizophydiales</taxon>
        <taxon>Terramycetaceae</taxon>
        <taxon>Boothiomyces</taxon>
    </lineage>
</organism>
<evidence type="ECO:0000256" key="2">
    <source>
        <dbReference type="SAM" id="Phobius"/>
    </source>
</evidence>
<gene>
    <name evidence="3" type="ORF">HK103_001903</name>
</gene>
<evidence type="ECO:0008006" key="5">
    <source>
        <dbReference type="Google" id="ProtNLM"/>
    </source>
</evidence>
<proteinExistence type="predicted"/>
<feature type="transmembrane region" description="Helical" evidence="2">
    <location>
        <begin position="337"/>
        <end position="360"/>
    </location>
</feature>
<evidence type="ECO:0000313" key="4">
    <source>
        <dbReference type="Proteomes" id="UP001210925"/>
    </source>
</evidence>
<feature type="transmembrane region" description="Helical" evidence="2">
    <location>
        <begin position="462"/>
        <end position="481"/>
    </location>
</feature>
<protein>
    <recommendedName>
        <fullName evidence="5">Transmembrane protein</fullName>
    </recommendedName>
</protein>
<feature type="transmembrane region" description="Helical" evidence="2">
    <location>
        <begin position="230"/>
        <end position="251"/>
    </location>
</feature>
<accession>A0AAD5UDM8</accession>
<name>A0AAD5UDM8_9FUNG</name>
<dbReference type="Proteomes" id="UP001210925">
    <property type="component" value="Unassembled WGS sequence"/>
</dbReference>
<feature type="transmembrane region" description="Helical" evidence="2">
    <location>
        <begin position="272"/>
        <end position="290"/>
    </location>
</feature>
<feature type="transmembrane region" description="Helical" evidence="2">
    <location>
        <begin position="302"/>
        <end position="325"/>
    </location>
</feature>
<evidence type="ECO:0000313" key="3">
    <source>
        <dbReference type="EMBL" id="KAJ3251990.1"/>
    </source>
</evidence>
<dbReference type="AlphaFoldDB" id="A0AAD5UDM8"/>
<reference evidence="3" key="1">
    <citation type="submission" date="2020-05" db="EMBL/GenBank/DDBJ databases">
        <title>Phylogenomic resolution of chytrid fungi.</title>
        <authorList>
            <person name="Stajich J.E."/>
            <person name="Amses K."/>
            <person name="Simmons R."/>
            <person name="Seto K."/>
            <person name="Myers J."/>
            <person name="Bonds A."/>
            <person name="Quandt C.A."/>
            <person name="Barry K."/>
            <person name="Liu P."/>
            <person name="Grigoriev I."/>
            <person name="Longcore J.E."/>
            <person name="James T.Y."/>
        </authorList>
    </citation>
    <scope>NUCLEOTIDE SEQUENCE</scope>
    <source>
        <strain evidence="3">PLAUS21</strain>
    </source>
</reference>
<keyword evidence="2" id="KW-1133">Transmembrane helix</keyword>
<keyword evidence="2" id="KW-0812">Transmembrane</keyword>
<feature type="transmembrane region" description="Helical" evidence="2">
    <location>
        <begin position="380"/>
        <end position="403"/>
    </location>
</feature>
<feature type="compositionally biased region" description="Polar residues" evidence="1">
    <location>
        <begin position="490"/>
        <end position="500"/>
    </location>
</feature>
<feature type="region of interest" description="Disordered" evidence="1">
    <location>
        <begin position="490"/>
        <end position="513"/>
    </location>
</feature>
<dbReference type="EMBL" id="JADGKB010000159">
    <property type="protein sequence ID" value="KAJ3251990.1"/>
    <property type="molecule type" value="Genomic_DNA"/>
</dbReference>
<sequence length="513" mass="57257">MLITLLGLGKVSSLLLIEGEYYSDNCNGAPDNMYVFETQYAFTFMPWLPFLNETWPPYYQFHSTEATVGTPGAEFVPLPGQVCIDSLSFTQSKPYYSGYTLFYTGGYSLDSIPTAANGLQYCYLVSNDFSNPSNLNGYKAAYFLPNDNTCYDNHYKCSKDGVFTYFVGETCSGATETLSLNSTLSPTISPNLGNISSQFYTVQDAIMFFSWITKVPHNSNVPSFTTVGDWFALLFAVLSLTIGLYMLIRTLRVLRAAEKRQLAKIINFSAQIFYFAYYISSTCYWSMILTRTQKAVVSTGCFVFLGIGTLLDCILTSYLVANVLFLKKKVLVQWVNIVTIVLLHFATFGSSYGGMYMLNIGPPTFAIPLLISMGEWQKLSVLWILFTFIYNTTVPILVALKLLKLKGEDRDTKKEMNKVDPNLKYYIVAQFGAFAMYAIPFILQNYTYALGNDSGYQNAIPYIYFAMACHTFLTSKIFGIISASSHYKSNSGSVPYSTPSRAVKSSKPAEGAA</sequence>
<comment type="caution">
    <text evidence="3">The sequence shown here is derived from an EMBL/GenBank/DDBJ whole genome shotgun (WGS) entry which is preliminary data.</text>
</comment>
<keyword evidence="4" id="KW-1185">Reference proteome</keyword>